<evidence type="ECO:0000313" key="11">
    <source>
        <dbReference type="Proteomes" id="UP001447188"/>
    </source>
</evidence>
<evidence type="ECO:0000256" key="7">
    <source>
        <dbReference type="SAM" id="MobiDB-lite"/>
    </source>
</evidence>
<comment type="caution">
    <text evidence="10">The sequence shown here is derived from an EMBL/GenBank/DDBJ whole genome shotgun (WGS) entry which is preliminary data.</text>
</comment>
<feature type="compositionally biased region" description="Pro residues" evidence="7">
    <location>
        <begin position="140"/>
        <end position="150"/>
    </location>
</feature>
<dbReference type="EMBL" id="JBBBZM010000012">
    <property type="protein sequence ID" value="KAL0639365.1"/>
    <property type="molecule type" value="Genomic_DNA"/>
</dbReference>
<organism evidence="10 11">
    <name type="scientific">Discina gigas</name>
    <dbReference type="NCBI Taxonomy" id="1032678"/>
    <lineage>
        <taxon>Eukaryota</taxon>
        <taxon>Fungi</taxon>
        <taxon>Dikarya</taxon>
        <taxon>Ascomycota</taxon>
        <taxon>Pezizomycotina</taxon>
        <taxon>Pezizomycetes</taxon>
        <taxon>Pezizales</taxon>
        <taxon>Discinaceae</taxon>
        <taxon>Discina</taxon>
    </lineage>
</organism>
<name>A0ABR3GTV2_9PEZI</name>
<dbReference type="CDD" id="cd00076">
    <property type="entry name" value="HFD_SF"/>
    <property type="match status" value="1"/>
</dbReference>
<dbReference type="CDD" id="cd08049">
    <property type="entry name" value="TAF8"/>
    <property type="match status" value="1"/>
</dbReference>
<dbReference type="InterPro" id="IPR019473">
    <property type="entry name" value="TFIID_su8_C"/>
</dbReference>
<dbReference type="PANTHER" id="PTHR46469">
    <property type="entry name" value="TRANSCRIPTION INITIATION FACTOR TFIID SUBUNIT 8"/>
    <property type="match status" value="1"/>
</dbReference>
<reference evidence="10 11" key="1">
    <citation type="submission" date="2024-02" db="EMBL/GenBank/DDBJ databases">
        <title>Discinaceae phylogenomics.</title>
        <authorList>
            <person name="Dirks A.C."/>
            <person name="James T.Y."/>
        </authorList>
    </citation>
    <scope>NUCLEOTIDE SEQUENCE [LARGE SCALE GENOMIC DNA]</scope>
    <source>
        <strain evidence="10 11">ACD0624</strain>
    </source>
</reference>
<evidence type="ECO:0000256" key="4">
    <source>
        <dbReference type="ARBA" id="ARBA00023015"/>
    </source>
</evidence>
<evidence type="ECO:0000256" key="5">
    <source>
        <dbReference type="ARBA" id="ARBA00023163"/>
    </source>
</evidence>
<feature type="region of interest" description="Disordered" evidence="7">
    <location>
        <begin position="255"/>
        <end position="283"/>
    </location>
</feature>
<feature type="domain" description="Transcription factor TFIID subunit 8 C-terminal" evidence="9">
    <location>
        <begin position="171"/>
        <end position="219"/>
    </location>
</feature>
<evidence type="ECO:0000259" key="9">
    <source>
        <dbReference type="Pfam" id="PF10406"/>
    </source>
</evidence>
<comment type="similarity">
    <text evidence="2">Belongs to the TAF8 family.</text>
</comment>
<dbReference type="Proteomes" id="UP001447188">
    <property type="component" value="Unassembled WGS sequence"/>
</dbReference>
<gene>
    <name evidence="10" type="ORF">Q9L58_001592</name>
</gene>
<proteinExistence type="inferred from homology"/>
<keyword evidence="5" id="KW-0804">Transcription</keyword>
<dbReference type="PANTHER" id="PTHR46469:SF1">
    <property type="entry name" value="TRANSCRIPTION INITIATION FACTOR TFIID SUBUNIT 8"/>
    <property type="match status" value="1"/>
</dbReference>
<dbReference type="InterPro" id="IPR006565">
    <property type="entry name" value="BTP"/>
</dbReference>
<evidence type="ECO:0000256" key="2">
    <source>
        <dbReference type="ARBA" id="ARBA00008767"/>
    </source>
</evidence>
<evidence type="ECO:0000313" key="10">
    <source>
        <dbReference type="EMBL" id="KAL0639365.1"/>
    </source>
</evidence>
<sequence length="320" mass="35458">MATAGPPPKFIVDTSALDVNPRPLKRRRRDIVPDLPQHEDAPDVLPAEMVAGLLNRSTAVIMKSMGFDGATAIAQERLRQLAEDYYLQMLHTVQLFAHAQRRTRPTVLDFQDMLTHSRISLSSLEDELKRAPSKTHSFVPLPPAPPPPQEPDLSLLLGPELEGGERDKRRYIYDHLPPFPSRHTYMETPVFTQRPTEPRKIRERATEEARLAENALRKLLAVSAASKDLEKAQGGVPVGNKRKARDEAWMKAFEGLNPPSEKLGKPNGVMPGDVKASGKGKAVEGEGETGYLEVIVNADSQFWRKGSSNAKRRQTTAAGV</sequence>
<dbReference type="Pfam" id="PF10406">
    <property type="entry name" value="TAF8_C"/>
    <property type="match status" value="1"/>
</dbReference>
<evidence type="ECO:0000256" key="1">
    <source>
        <dbReference type="ARBA" id="ARBA00004123"/>
    </source>
</evidence>
<protein>
    <recommendedName>
        <fullName evidence="3">Transcription initiation factor TFIID subunit 8</fullName>
    </recommendedName>
</protein>
<evidence type="ECO:0000259" key="8">
    <source>
        <dbReference type="Pfam" id="PF07524"/>
    </source>
</evidence>
<feature type="region of interest" description="Disordered" evidence="7">
    <location>
        <begin position="131"/>
        <end position="152"/>
    </location>
</feature>
<keyword evidence="4" id="KW-0805">Transcription regulation</keyword>
<dbReference type="InterPro" id="IPR037818">
    <property type="entry name" value="TAF8"/>
</dbReference>
<dbReference type="Pfam" id="PF07524">
    <property type="entry name" value="Bromo_TP"/>
    <property type="match status" value="1"/>
</dbReference>
<dbReference type="InterPro" id="IPR009072">
    <property type="entry name" value="Histone-fold"/>
</dbReference>
<dbReference type="Gene3D" id="1.10.20.10">
    <property type="entry name" value="Histone, subunit A"/>
    <property type="match status" value="1"/>
</dbReference>
<accession>A0ABR3GTV2</accession>
<keyword evidence="11" id="KW-1185">Reference proteome</keyword>
<feature type="domain" description="Bromodomain associated" evidence="8">
    <location>
        <begin position="52"/>
        <end position="112"/>
    </location>
</feature>
<evidence type="ECO:0000256" key="6">
    <source>
        <dbReference type="ARBA" id="ARBA00023242"/>
    </source>
</evidence>
<comment type="subcellular location">
    <subcellularLocation>
        <location evidence="1">Nucleus</location>
    </subcellularLocation>
</comment>
<keyword evidence="6" id="KW-0539">Nucleus</keyword>
<evidence type="ECO:0000256" key="3">
    <source>
        <dbReference type="ARBA" id="ARBA00017307"/>
    </source>
</evidence>